<dbReference type="Gene3D" id="1.10.260.40">
    <property type="entry name" value="lambda repressor-like DNA-binding domains"/>
    <property type="match status" value="1"/>
</dbReference>
<protein>
    <recommendedName>
        <fullName evidence="2">HTH cro/C1-type domain-containing protein</fullName>
    </recommendedName>
</protein>
<feature type="domain" description="HTH cro/C1-type" evidence="2">
    <location>
        <begin position="19"/>
        <end position="79"/>
    </location>
</feature>
<gene>
    <name evidence="3" type="ORF">COU22_02065</name>
</gene>
<comment type="caution">
    <text evidence="3">The sequence shown here is derived from an EMBL/GenBank/DDBJ whole genome shotgun (WGS) entry which is preliminary data.</text>
</comment>
<dbReference type="PROSITE" id="PS50943">
    <property type="entry name" value="HTH_CROC1"/>
    <property type="match status" value="1"/>
</dbReference>
<keyword evidence="1" id="KW-0472">Membrane</keyword>
<proteinExistence type="predicted"/>
<organism evidence="3 4">
    <name type="scientific">Candidatus Komeilibacteria bacterium CG10_big_fil_rev_8_21_14_0_10_41_13</name>
    <dbReference type="NCBI Taxonomy" id="1974476"/>
    <lineage>
        <taxon>Bacteria</taxon>
        <taxon>Candidatus Komeiliibacteriota</taxon>
    </lineage>
</organism>
<evidence type="ECO:0000313" key="3">
    <source>
        <dbReference type="EMBL" id="PIT90458.1"/>
    </source>
</evidence>
<dbReference type="Gene3D" id="2.60.40.10">
    <property type="entry name" value="Immunoglobulins"/>
    <property type="match status" value="1"/>
</dbReference>
<dbReference type="InterPro" id="IPR001387">
    <property type="entry name" value="Cro/C1-type_HTH"/>
</dbReference>
<dbReference type="AlphaFoldDB" id="A0A2M6WCE3"/>
<reference evidence="4" key="1">
    <citation type="submission" date="2017-09" db="EMBL/GenBank/DDBJ databases">
        <title>Depth-based differentiation of microbial function through sediment-hosted aquifers and enrichment of novel symbionts in the deep terrestrial subsurface.</title>
        <authorList>
            <person name="Probst A.J."/>
            <person name="Ladd B."/>
            <person name="Jarett J.K."/>
            <person name="Geller-Mcgrath D.E."/>
            <person name="Sieber C.M.K."/>
            <person name="Emerson J.B."/>
            <person name="Anantharaman K."/>
            <person name="Thomas B.C."/>
            <person name="Malmstrom R."/>
            <person name="Stieglmeier M."/>
            <person name="Klingl A."/>
            <person name="Woyke T."/>
            <person name="Ryan C.M."/>
            <person name="Banfield J.F."/>
        </authorList>
    </citation>
    <scope>NUCLEOTIDE SEQUENCE [LARGE SCALE GENOMIC DNA]</scope>
</reference>
<dbReference type="Proteomes" id="UP000230543">
    <property type="component" value="Unassembled WGS sequence"/>
</dbReference>
<accession>A0A2M6WCE3</accession>
<sequence>MNSFIQKKLPSGKNLSAIIRAERLSRQLSLEQVALETAITFKYLKALEEGNYNLLPGEVYVKQFIKKLSDFFKLNQQFLIKIYQEEKQNQDLLIKVASSIPKNYLRKNFFDPKMINRIVIGCLIIIFIGYIAWEVKNIFTPPVLTIAAPVNQSVTTESSITIKGQTEPETTILINNQEILTQSDGSFSQSVDLTIGLNVFKISASKKRSQAATMDISILRQGAR</sequence>
<dbReference type="PANTHER" id="PTHR34475:SF1">
    <property type="entry name" value="CYTOSKELETON PROTEIN RODZ"/>
    <property type="match status" value="1"/>
</dbReference>
<keyword evidence="1" id="KW-1133">Transmembrane helix</keyword>
<feature type="transmembrane region" description="Helical" evidence="1">
    <location>
        <begin position="114"/>
        <end position="133"/>
    </location>
</feature>
<dbReference type="Pfam" id="PF09136">
    <property type="entry name" value="Glucodextran_B"/>
    <property type="match status" value="1"/>
</dbReference>
<evidence type="ECO:0000313" key="4">
    <source>
        <dbReference type="Proteomes" id="UP000230543"/>
    </source>
</evidence>
<dbReference type="SUPFAM" id="SSF47413">
    <property type="entry name" value="lambda repressor-like DNA-binding domains"/>
    <property type="match status" value="1"/>
</dbReference>
<dbReference type="InterPro" id="IPR013783">
    <property type="entry name" value="Ig-like_fold"/>
</dbReference>
<keyword evidence="1" id="KW-0812">Transmembrane</keyword>
<dbReference type="EMBL" id="PFBO01000069">
    <property type="protein sequence ID" value="PIT90458.1"/>
    <property type="molecule type" value="Genomic_DNA"/>
</dbReference>
<evidence type="ECO:0000256" key="1">
    <source>
        <dbReference type="SAM" id="Phobius"/>
    </source>
</evidence>
<name>A0A2M6WCE3_9BACT</name>
<dbReference type="GO" id="GO:0003677">
    <property type="term" value="F:DNA binding"/>
    <property type="evidence" value="ECO:0007669"/>
    <property type="project" value="InterPro"/>
</dbReference>
<dbReference type="InterPro" id="IPR010982">
    <property type="entry name" value="Lambda_DNA-bd_dom_sf"/>
</dbReference>
<dbReference type="PANTHER" id="PTHR34475">
    <property type="match status" value="1"/>
</dbReference>
<dbReference type="InterPro" id="IPR050400">
    <property type="entry name" value="Bact_Cytoskel_RodZ"/>
</dbReference>
<dbReference type="Pfam" id="PF13413">
    <property type="entry name" value="HTH_25"/>
    <property type="match status" value="1"/>
</dbReference>
<evidence type="ECO:0000259" key="2">
    <source>
        <dbReference type="PROSITE" id="PS50943"/>
    </source>
</evidence>